<reference evidence="3" key="1">
    <citation type="submission" date="2016-11" db="UniProtKB">
        <authorList>
            <consortium name="WormBaseParasite"/>
        </authorList>
    </citation>
    <scope>IDENTIFICATION</scope>
</reference>
<protein>
    <submittedName>
        <fullName evidence="3">N-acetyltransferase domain-containing protein</fullName>
    </submittedName>
</protein>
<sequence>MIPLGLAAFPIFKISSPRCPRSPVSLEHHQTRRCTLPSLHLPAMSLAKRFVSRTVLAKVYANDKCARRLYSHSPVLPEKPYGPSDGSIWCKATRPKPPEFLKGIVHYEIAVEHDIEHIVDFWRENIGDQSPLLQSIGAKPEDMLDLANQIVNRSVKEHCSLLGFVGDELVGFSMHSIRKMEPSNGQPISHPDILPTKDYSPEIDAALYENRAAKKMWVFWHTLSSDLERLLPNAKKIMFVEMGGVAPEYQQRGIYTDMAQMTIRLAKEKFNCDHVLVVADSKPSQKMYEQKLEFKLLRELKLDHYFDGPNPAFPYEKNEIFSGKLLGKAID</sequence>
<dbReference type="Gene3D" id="3.40.630.30">
    <property type="match status" value="1"/>
</dbReference>
<evidence type="ECO:0000259" key="1">
    <source>
        <dbReference type="Pfam" id="PF00583"/>
    </source>
</evidence>
<dbReference type="InterPro" id="IPR000182">
    <property type="entry name" value="GNAT_dom"/>
</dbReference>
<dbReference type="PANTHER" id="PTHR20905:SF1">
    <property type="entry name" value="AT07410P-RELATED"/>
    <property type="match status" value="1"/>
</dbReference>
<dbReference type="AlphaFoldDB" id="A0A1I7RSR1"/>
<evidence type="ECO:0000313" key="3">
    <source>
        <dbReference type="WBParaSite" id="BXY_0376500.1"/>
    </source>
</evidence>
<dbReference type="Pfam" id="PF00583">
    <property type="entry name" value="Acetyltransf_1"/>
    <property type="match status" value="1"/>
</dbReference>
<dbReference type="Proteomes" id="UP000095284">
    <property type="component" value="Unplaced"/>
</dbReference>
<organism evidence="2 3">
    <name type="scientific">Bursaphelenchus xylophilus</name>
    <name type="common">Pinewood nematode worm</name>
    <name type="synonym">Aphelenchoides xylophilus</name>
    <dbReference type="NCBI Taxonomy" id="6326"/>
    <lineage>
        <taxon>Eukaryota</taxon>
        <taxon>Metazoa</taxon>
        <taxon>Ecdysozoa</taxon>
        <taxon>Nematoda</taxon>
        <taxon>Chromadorea</taxon>
        <taxon>Rhabditida</taxon>
        <taxon>Tylenchina</taxon>
        <taxon>Tylenchomorpha</taxon>
        <taxon>Aphelenchoidea</taxon>
        <taxon>Aphelenchoididae</taxon>
        <taxon>Bursaphelenchus</taxon>
    </lineage>
</organism>
<evidence type="ECO:0000313" key="2">
    <source>
        <dbReference type="Proteomes" id="UP000095284"/>
    </source>
</evidence>
<proteinExistence type="predicted"/>
<dbReference type="SUPFAM" id="SSF55729">
    <property type="entry name" value="Acyl-CoA N-acyltransferases (Nat)"/>
    <property type="match status" value="1"/>
</dbReference>
<name>A0A1I7RSR1_BURXY</name>
<dbReference type="WBParaSite" id="BXY_0376500.1">
    <property type="protein sequence ID" value="BXY_0376500.1"/>
    <property type="gene ID" value="BXY_0376500"/>
</dbReference>
<dbReference type="GO" id="GO:0008080">
    <property type="term" value="F:N-acetyltransferase activity"/>
    <property type="evidence" value="ECO:0007669"/>
    <property type="project" value="TreeGrafter"/>
</dbReference>
<dbReference type="InterPro" id="IPR016181">
    <property type="entry name" value="Acyl_CoA_acyltransferase"/>
</dbReference>
<accession>A0A1I7RSR1</accession>
<feature type="domain" description="N-acetyltransferase" evidence="1">
    <location>
        <begin position="234"/>
        <end position="294"/>
    </location>
</feature>
<dbReference type="PANTHER" id="PTHR20905">
    <property type="entry name" value="N-ACETYLTRANSFERASE-RELATED"/>
    <property type="match status" value="1"/>
</dbReference>